<gene>
    <name evidence="1" type="primary">Contig7629.g8137</name>
    <name evidence="1" type="ORF">STYLEM_5912</name>
</gene>
<name>A0A078A471_STYLE</name>
<dbReference type="Proteomes" id="UP000039865">
    <property type="component" value="Unassembled WGS sequence"/>
</dbReference>
<dbReference type="InParanoid" id="A0A078A471"/>
<evidence type="ECO:0000313" key="1">
    <source>
        <dbReference type="EMBL" id="CDW76947.1"/>
    </source>
</evidence>
<keyword evidence="2" id="KW-1185">Reference proteome</keyword>
<proteinExistence type="predicted"/>
<accession>A0A078A471</accession>
<organism evidence="1 2">
    <name type="scientific">Stylonychia lemnae</name>
    <name type="common">Ciliate</name>
    <dbReference type="NCBI Taxonomy" id="5949"/>
    <lineage>
        <taxon>Eukaryota</taxon>
        <taxon>Sar</taxon>
        <taxon>Alveolata</taxon>
        <taxon>Ciliophora</taxon>
        <taxon>Intramacronucleata</taxon>
        <taxon>Spirotrichea</taxon>
        <taxon>Stichotrichia</taxon>
        <taxon>Sporadotrichida</taxon>
        <taxon>Oxytrichidae</taxon>
        <taxon>Stylonychinae</taxon>
        <taxon>Stylonychia</taxon>
    </lineage>
</organism>
<dbReference type="AlphaFoldDB" id="A0A078A471"/>
<dbReference type="EMBL" id="CCKQ01005689">
    <property type="protein sequence ID" value="CDW76947.1"/>
    <property type="molecule type" value="Genomic_DNA"/>
</dbReference>
<evidence type="ECO:0000313" key="2">
    <source>
        <dbReference type="Proteomes" id="UP000039865"/>
    </source>
</evidence>
<reference evidence="1 2" key="1">
    <citation type="submission" date="2014-06" db="EMBL/GenBank/DDBJ databases">
        <authorList>
            <person name="Swart Estienne"/>
        </authorList>
    </citation>
    <scope>NUCLEOTIDE SEQUENCE [LARGE SCALE GENOMIC DNA]</scope>
    <source>
        <strain evidence="1 2">130c</strain>
    </source>
</reference>
<protein>
    <submittedName>
        <fullName evidence="1">Uncharacterized protein</fullName>
    </submittedName>
</protein>
<sequence length="181" mass="21154">MMDFENPQPSTYDEMHPAITQLFSYQSMLCANENLNNNFIQNYRKKYLGPSMQLTTEEVLQTHPMTDAQINQKIVWNDIPGGNLNYFQSHRFFVVKGFLTCSQLQMVSNNVNNNNYNSNLNLYEYVDIQKEMGEFLPAEIQNIINNQSQFDVQDWLCKKMFARPMNQISGRNKNNKNAINS</sequence>